<keyword evidence="2" id="KW-1185">Reference proteome</keyword>
<dbReference type="Proteomes" id="UP000031192">
    <property type="component" value="Unassembled WGS sequence"/>
</dbReference>
<evidence type="ECO:0000313" key="2">
    <source>
        <dbReference type="Proteomes" id="UP000031192"/>
    </source>
</evidence>
<organism evidence="1 2">
    <name type="scientific">Metarhizium guizhouense (strain ARSEF 977)</name>
    <dbReference type="NCBI Taxonomy" id="1276136"/>
    <lineage>
        <taxon>Eukaryota</taxon>
        <taxon>Fungi</taxon>
        <taxon>Dikarya</taxon>
        <taxon>Ascomycota</taxon>
        <taxon>Pezizomycotina</taxon>
        <taxon>Sordariomycetes</taxon>
        <taxon>Hypocreomycetidae</taxon>
        <taxon>Hypocreales</taxon>
        <taxon>Clavicipitaceae</taxon>
        <taxon>Metarhizium</taxon>
    </lineage>
</organism>
<protein>
    <submittedName>
        <fullName evidence="1">Uncharacterized protein</fullName>
    </submittedName>
</protein>
<dbReference type="EMBL" id="AZNH01000046">
    <property type="protein sequence ID" value="KID84193.1"/>
    <property type="molecule type" value="Genomic_DNA"/>
</dbReference>
<accession>A0A0B4GNP1</accession>
<proteinExistence type="predicted"/>
<comment type="caution">
    <text evidence="1">The sequence shown here is derived from an EMBL/GenBank/DDBJ whole genome shotgun (WGS) entry which is preliminary data.</text>
</comment>
<name>A0A0B4GNP1_METGA</name>
<sequence length="268" mass="29706">MDRRLSSSDMFEWTWLWPPARLALEGIKLLIETITHNLEGVRQALNTAITELGLAQNRVKTQEDEVKHLNSLATDQATLISKGNALIKECRHLQKEVEQTEKVVVQHKKETAQAWHKISLCYNRAKTANFALTKADYATAILKIVNVSTDDTMDQSILTGIVDELANHDDSNGSVRKITTKEHPNGLLDYVQKKLQQGIGQDTMMAGSSGKNPVRELPVEARLKLIRSMVGVLVKTRGQPGSMDISDVERVDLLSGLSGLFVLEGVKA</sequence>
<dbReference type="HOGENOM" id="CLU_1038590_0_0_1"/>
<evidence type="ECO:0000313" key="1">
    <source>
        <dbReference type="EMBL" id="KID84193.1"/>
    </source>
</evidence>
<dbReference type="AlphaFoldDB" id="A0A0B4GNP1"/>
<gene>
    <name evidence="1" type="ORF">MGU_08607</name>
</gene>
<reference evidence="1 2" key="1">
    <citation type="journal article" date="2014" name="Proc. Natl. Acad. Sci. U.S.A.">
        <title>Trajectory and genomic determinants of fungal-pathogen speciation and host adaptation.</title>
        <authorList>
            <person name="Hu X."/>
            <person name="Xiao G."/>
            <person name="Zheng P."/>
            <person name="Shang Y."/>
            <person name="Su Y."/>
            <person name="Zhang X."/>
            <person name="Liu X."/>
            <person name="Zhan S."/>
            <person name="St Leger R.J."/>
            <person name="Wang C."/>
        </authorList>
    </citation>
    <scope>NUCLEOTIDE SEQUENCE [LARGE SCALE GENOMIC DNA]</scope>
    <source>
        <strain evidence="1 2">ARSEF 977</strain>
    </source>
</reference>